<accession>A0A975Y1L0</accession>
<evidence type="ECO:0008006" key="3">
    <source>
        <dbReference type="Google" id="ProtNLM"/>
    </source>
</evidence>
<dbReference type="AlphaFoldDB" id="A0A975Y1L0"/>
<reference evidence="1" key="1">
    <citation type="submission" date="2021-06" db="EMBL/GenBank/DDBJ databases">
        <title>Complete genome sequence of Nocardioides sp. G188.</title>
        <authorList>
            <person name="Im W.-T."/>
        </authorList>
    </citation>
    <scope>NUCLEOTIDE SEQUENCE</scope>
    <source>
        <strain evidence="1">G188</strain>
    </source>
</reference>
<dbReference type="KEGG" id="nps:KRR39_07720"/>
<evidence type="ECO:0000313" key="2">
    <source>
        <dbReference type="Proteomes" id="UP000683575"/>
    </source>
</evidence>
<name>A0A975Y1L0_9ACTN</name>
<dbReference type="EMBL" id="CP077062">
    <property type="protein sequence ID" value="QWZ09621.1"/>
    <property type="molecule type" value="Genomic_DNA"/>
</dbReference>
<keyword evidence="2" id="KW-1185">Reference proteome</keyword>
<proteinExistence type="predicted"/>
<dbReference type="Proteomes" id="UP000683575">
    <property type="component" value="Chromosome"/>
</dbReference>
<organism evidence="1 2">
    <name type="scientific">Nocardioides panacis</name>
    <dbReference type="NCBI Taxonomy" id="2849501"/>
    <lineage>
        <taxon>Bacteria</taxon>
        <taxon>Bacillati</taxon>
        <taxon>Actinomycetota</taxon>
        <taxon>Actinomycetes</taxon>
        <taxon>Propionibacteriales</taxon>
        <taxon>Nocardioidaceae</taxon>
        <taxon>Nocardioides</taxon>
    </lineage>
</organism>
<sequence length="122" mass="12858">MHHWDAVHAAGDALVISPAVAADSVDEFLAFSVPSEEDPDDPPEGILDGAFTLVAADTGDRWALSDGSRPGTVHVERGGTGGPVVEAGAADLLLWLYGRVEVDTSAVPAELLDRFRTRCFTD</sequence>
<protein>
    <recommendedName>
        <fullName evidence="3">MDMPI C-terminal domain-containing protein</fullName>
    </recommendedName>
</protein>
<evidence type="ECO:0000313" key="1">
    <source>
        <dbReference type="EMBL" id="QWZ09621.1"/>
    </source>
</evidence>
<gene>
    <name evidence="1" type="ORF">KRR39_07720</name>
</gene>